<organism evidence="12 13">
    <name type="scientific">Weissella viridescens</name>
    <name type="common">Lactobacillus viridescens</name>
    <dbReference type="NCBI Taxonomy" id="1629"/>
    <lineage>
        <taxon>Bacteria</taxon>
        <taxon>Bacillati</taxon>
        <taxon>Bacillota</taxon>
        <taxon>Bacilli</taxon>
        <taxon>Lactobacillales</taxon>
        <taxon>Lactobacillaceae</taxon>
        <taxon>Weissella</taxon>
    </lineage>
</organism>
<reference evidence="12 13" key="1">
    <citation type="journal article" date="2015" name="Genome Announc.">
        <title>Expanding the biotechnology potential of lactobacilli through comparative genomics of 213 strains and associated genera.</title>
        <authorList>
            <person name="Sun Z."/>
            <person name="Harris H.M."/>
            <person name="McCann A."/>
            <person name="Guo C."/>
            <person name="Argimon S."/>
            <person name="Zhang W."/>
            <person name="Yang X."/>
            <person name="Jeffery I.B."/>
            <person name="Cooney J.C."/>
            <person name="Kagawa T.F."/>
            <person name="Liu W."/>
            <person name="Song Y."/>
            <person name="Salvetti E."/>
            <person name="Wrobel A."/>
            <person name="Rasinkangas P."/>
            <person name="Parkhill J."/>
            <person name="Rea M.C."/>
            <person name="O'Sullivan O."/>
            <person name="Ritari J."/>
            <person name="Douillard F.P."/>
            <person name="Paul Ross R."/>
            <person name="Yang R."/>
            <person name="Briner A.E."/>
            <person name="Felis G.E."/>
            <person name="de Vos W.M."/>
            <person name="Barrangou R."/>
            <person name="Klaenhammer T.R."/>
            <person name="Caufield P.W."/>
            <person name="Cui Y."/>
            <person name="Zhang H."/>
            <person name="O'Toole P.W."/>
        </authorList>
    </citation>
    <scope>NUCLEOTIDE SEQUENCE [LARGE SCALE GENOMIC DNA]</scope>
    <source>
        <strain evidence="12 13">DSM 20410</strain>
    </source>
</reference>
<dbReference type="SUPFAM" id="SSF56601">
    <property type="entry name" value="beta-lactamase/transpeptidase-like"/>
    <property type="match status" value="1"/>
</dbReference>
<feature type="active site" evidence="7">
    <location>
        <position position="129"/>
    </location>
</feature>
<protein>
    <recommendedName>
        <fullName evidence="11">Peptidase S11 D-alanyl-D-alanine carboxypeptidase A N-terminal domain-containing protein</fullName>
    </recommendedName>
</protein>
<keyword evidence="2 10" id="KW-0732">Signal</keyword>
<dbReference type="InterPro" id="IPR012338">
    <property type="entry name" value="Beta-lactam/transpept-like"/>
</dbReference>
<dbReference type="PATRIC" id="fig|1629.5.peg.489"/>
<keyword evidence="6" id="KW-0961">Cell wall biogenesis/degradation</keyword>
<evidence type="ECO:0000256" key="2">
    <source>
        <dbReference type="ARBA" id="ARBA00022729"/>
    </source>
</evidence>
<dbReference type="GO" id="GO:0046677">
    <property type="term" value="P:response to antibiotic"/>
    <property type="evidence" value="ECO:0007669"/>
    <property type="project" value="InterPro"/>
</dbReference>
<dbReference type="PANTHER" id="PTHR35333:SF3">
    <property type="entry name" value="BETA-LACTAMASE-TYPE TRANSPEPTIDASE FOLD CONTAINING PROTEIN"/>
    <property type="match status" value="1"/>
</dbReference>
<accession>A0A0R2HBZ0</accession>
<evidence type="ECO:0000256" key="3">
    <source>
        <dbReference type="ARBA" id="ARBA00022801"/>
    </source>
</evidence>
<dbReference type="GO" id="GO:0009252">
    <property type="term" value="P:peptidoglycan biosynthetic process"/>
    <property type="evidence" value="ECO:0007669"/>
    <property type="project" value="UniProtKB-KW"/>
</dbReference>
<keyword evidence="5" id="KW-0573">Peptidoglycan synthesis</keyword>
<evidence type="ECO:0000256" key="8">
    <source>
        <dbReference type="PIRSR" id="PIRSR618044-2"/>
    </source>
</evidence>
<dbReference type="Gene3D" id="3.40.710.10">
    <property type="entry name" value="DD-peptidase/beta-lactamase superfamily"/>
    <property type="match status" value="1"/>
</dbReference>
<feature type="domain" description="Peptidase S11 D-alanyl-D-alanine carboxypeptidase A N-terminal" evidence="11">
    <location>
        <begin position="31"/>
        <end position="280"/>
    </location>
</feature>
<evidence type="ECO:0000259" key="11">
    <source>
        <dbReference type="Pfam" id="PF00768"/>
    </source>
</evidence>
<evidence type="ECO:0000256" key="9">
    <source>
        <dbReference type="RuleBase" id="RU004016"/>
    </source>
</evidence>
<dbReference type="GO" id="GO:0009002">
    <property type="term" value="F:serine-type D-Ala-D-Ala carboxypeptidase activity"/>
    <property type="evidence" value="ECO:0007669"/>
    <property type="project" value="InterPro"/>
</dbReference>
<evidence type="ECO:0000256" key="4">
    <source>
        <dbReference type="ARBA" id="ARBA00022960"/>
    </source>
</evidence>
<comment type="similarity">
    <text evidence="1 9">Belongs to the peptidase S11 family.</text>
</comment>
<name>A0A0R2HBZ0_WEIVI</name>
<proteinExistence type="inferred from homology"/>
<dbReference type="Pfam" id="PF00768">
    <property type="entry name" value="Peptidase_S11"/>
    <property type="match status" value="1"/>
</dbReference>
<dbReference type="GO" id="GO:0008360">
    <property type="term" value="P:regulation of cell shape"/>
    <property type="evidence" value="ECO:0007669"/>
    <property type="project" value="UniProtKB-KW"/>
</dbReference>
<dbReference type="Proteomes" id="UP000051992">
    <property type="component" value="Unassembled WGS sequence"/>
</dbReference>
<dbReference type="AlphaFoldDB" id="A0A0R2HBZ0"/>
<dbReference type="GO" id="GO:0008800">
    <property type="term" value="F:beta-lactamase activity"/>
    <property type="evidence" value="ECO:0007669"/>
    <property type="project" value="InterPro"/>
</dbReference>
<feature type="chain" id="PRO_5006417681" description="Peptidase S11 D-alanyl-D-alanine carboxypeptidase A N-terminal domain-containing protein" evidence="10">
    <location>
        <begin position="30"/>
        <end position="411"/>
    </location>
</feature>
<evidence type="ECO:0000256" key="5">
    <source>
        <dbReference type="ARBA" id="ARBA00022984"/>
    </source>
</evidence>
<keyword evidence="4" id="KW-0133">Cell shape</keyword>
<evidence type="ECO:0000313" key="12">
    <source>
        <dbReference type="EMBL" id="KRN47210.1"/>
    </source>
</evidence>
<comment type="caution">
    <text evidence="12">The sequence shown here is derived from an EMBL/GenBank/DDBJ whole genome shotgun (WGS) entry which is preliminary data.</text>
</comment>
<feature type="active site" description="Proton acceptor" evidence="7">
    <location>
        <position position="68"/>
    </location>
</feature>
<feature type="signal peptide" evidence="10">
    <location>
        <begin position="1"/>
        <end position="29"/>
    </location>
</feature>
<dbReference type="PRINTS" id="PR00725">
    <property type="entry name" value="DADACBPTASE1"/>
</dbReference>
<dbReference type="GO" id="GO:0071555">
    <property type="term" value="P:cell wall organization"/>
    <property type="evidence" value="ECO:0007669"/>
    <property type="project" value="UniProtKB-KW"/>
</dbReference>
<gene>
    <name evidence="12" type="ORF">IV50_GL000485</name>
</gene>
<keyword evidence="13" id="KW-1185">Reference proteome</keyword>
<keyword evidence="3" id="KW-0378">Hydrolase</keyword>
<evidence type="ECO:0000256" key="7">
    <source>
        <dbReference type="PIRSR" id="PIRSR618044-1"/>
    </source>
</evidence>
<dbReference type="GO" id="GO:0006508">
    <property type="term" value="P:proteolysis"/>
    <property type="evidence" value="ECO:0007669"/>
    <property type="project" value="InterPro"/>
</dbReference>
<dbReference type="InterPro" id="IPR001967">
    <property type="entry name" value="Peptidase_S11_N"/>
</dbReference>
<dbReference type="InterPro" id="IPR000871">
    <property type="entry name" value="Beta-lactam_class-A"/>
</dbReference>
<dbReference type="EMBL" id="JQBM01000001">
    <property type="protein sequence ID" value="KRN47210.1"/>
    <property type="molecule type" value="Genomic_DNA"/>
</dbReference>
<evidence type="ECO:0000313" key="13">
    <source>
        <dbReference type="Proteomes" id="UP000051992"/>
    </source>
</evidence>
<sequence length="411" mass="44799">MTQMKLFKYLKISALVAGLAVVPAQVVQAAVVTPNTNMGSAVVIQANTGQVLADQNGRERLPVASVSKLIVVYMLEQKIQNHELALDQKVKVPTDIAAFSQDASVANVPMTTNRTYTVSQILDATLIESSNAAAMELAHLVAGSQEDYYRQAETLLSSWGIKNPKMYSASGLRNGDLGTFEDNSVAPSAENKFSAREIALIAKHLVDDYPQILTYTQKKEADFPLPDGTNMTLKNTNLLLGNQKYQIDGLKTGLTPNNGSNLVTHGKLNQQPVITVVLNTNDHPRQEIFNQTLSVLDQVQNQTKTQTPQTDHTIKIDNAAGNHGQVALDTKDGQQYFTKRTDGEITVKAIMPKKNVAAPLQVHKVIASGKVAFDQKTDADFIDGKTPSVKLYPTKNVEKADIFTTLIQKVS</sequence>
<evidence type="ECO:0000256" key="10">
    <source>
        <dbReference type="SAM" id="SignalP"/>
    </source>
</evidence>
<evidence type="ECO:0000256" key="6">
    <source>
        <dbReference type="ARBA" id="ARBA00023316"/>
    </source>
</evidence>
<evidence type="ECO:0000256" key="1">
    <source>
        <dbReference type="ARBA" id="ARBA00007164"/>
    </source>
</evidence>
<feature type="binding site" evidence="8">
    <location>
        <position position="251"/>
    </location>
    <ligand>
        <name>substrate</name>
    </ligand>
</feature>
<dbReference type="InterPro" id="IPR018044">
    <property type="entry name" value="Peptidase_S11"/>
</dbReference>
<feature type="active site" description="Acyl-ester intermediate" evidence="7">
    <location>
        <position position="65"/>
    </location>
</feature>
<dbReference type="GO" id="GO:0030655">
    <property type="term" value="P:beta-lactam antibiotic catabolic process"/>
    <property type="evidence" value="ECO:0007669"/>
    <property type="project" value="InterPro"/>
</dbReference>
<dbReference type="PANTHER" id="PTHR35333">
    <property type="entry name" value="BETA-LACTAMASE"/>
    <property type="match status" value="1"/>
</dbReference>